<protein>
    <submittedName>
        <fullName evidence="2">NAD(P)H-binding protein</fullName>
    </submittedName>
</protein>
<evidence type="ECO:0000313" key="2">
    <source>
        <dbReference type="EMBL" id="MVO08228.1"/>
    </source>
</evidence>
<dbReference type="CDD" id="cd05269">
    <property type="entry name" value="TMR_SDR_a"/>
    <property type="match status" value="1"/>
</dbReference>
<dbReference type="InterPro" id="IPR052718">
    <property type="entry name" value="NmrA-type_oxidoreductase"/>
</dbReference>
<dbReference type="PANTHER" id="PTHR47129:SF1">
    <property type="entry name" value="NMRA-LIKE DOMAIN-CONTAINING PROTEIN"/>
    <property type="match status" value="1"/>
</dbReference>
<dbReference type="PANTHER" id="PTHR47129">
    <property type="entry name" value="QUINONE OXIDOREDUCTASE 2"/>
    <property type="match status" value="1"/>
</dbReference>
<evidence type="ECO:0000259" key="1">
    <source>
        <dbReference type="Pfam" id="PF05368"/>
    </source>
</evidence>
<name>A0A6I4IF76_9FLAO</name>
<reference evidence="3" key="1">
    <citation type="submission" date="2019-05" db="EMBL/GenBank/DDBJ databases">
        <title>Flavobacterium profundi sp. nov., isolated from a deep-sea seamount.</title>
        <authorList>
            <person name="Zhang D.-C."/>
        </authorList>
    </citation>
    <scope>NUCLEOTIDE SEQUENCE [LARGE SCALE GENOMIC DNA]</scope>
    <source>
        <strain evidence="3">TP390</strain>
    </source>
</reference>
<dbReference type="Pfam" id="PF05368">
    <property type="entry name" value="NmrA"/>
    <property type="match status" value="1"/>
</dbReference>
<dbReference type="SUPFAM" id="SSF51735">
    <property type="entry name" value="NAD(P)-binding Rossmann-fold domains"/>
    <property type="match status" value="1"/>
</dbReference>
<feature type="domain" description="NmrA-like" evidence="1">
    <location>
        <begin position="2"/>
        <end position="253"/>
    </location>
</feature>
<dbReference type="InterPro" id="IPR008030">
    <property type="entry name" value="NmrA-like"/>
</dbReference>
<evidence type="ECO:0000313" key="3">
    <source>
        <dbReference type="Proteomes" id="UP000431264"/>
    </source>
</evidence>
<dbReference type="Gene3D" id="3.40.50.720">
    <property type="entry name" value="NAD(P)-binding Rossmann-like Domain"/>
    <property type="match status" value="1"/>
</dbReference>
<dbReference type="EMBL" id="WQLW01000002">
    <property type="protein sequence ID" value="MVO08228.1"/>
    <property type="molecule type" value="Genomic_DNA"/>
</dbReference>
<sequence length="290" mass="31638">MILITGATGNFGSATINFLVEKGIQPHEIRALVRNEASATALLEKGIGIAIGSYDDYNSLTKAFTGVDQLLLVSGNDIENRLQQHLNVINAAKEVGVKHIVYTSFQRKNETPSSPLWVVAHSHLETEKALKESGLTYTILKNNLYMDFLPGFIGEHVLENKTIYVPAENGTISAVLRSEMAEAAATILSSKGHENKEYDFTNNEALSYSEIAKIISETSGKNIVYVSPSATEYQTTLKGFGLPDEAVGVFTSFAVGQAEGELEKVSTDLENILQRKPVSVRSFLEKTYAS</sequence>
<dbReference type="Gene3D" id="3.90.25.10">
    <property type="entry name" value="UDP-galactose 4-epimerase, domain 1"/>
    <property type="match status" value="1"/>
</dbReference>
<dbReference type="AlphaFoldDB" id="A0A6I4IF76"/>
<dbReference type="InterPro" id="IPR036291">
    <property type="entry name" value="NAD(P)-bd_dom_sf"/>
</dbReference>
<dbReference type="Proteomes" id="UP000431264">
    <property type="component" value="Unassembled WGS sequence"/>
</dbReference>
<proteinExistence type="predicted"/>
<accession>A0A6I4IF76</accession>
<comment type="caution">
    <text evidence="2">The sequence shown here is derived from an EMBL/GenBank/DDBJ whole genome shotgun (WGS) entry which is preliminary data.</text>
</comment>
<gene>
    <name evidence="2" type="ORF">GOQ30_03495</name>
</gene>
<organism evidence="2 3">
    <name type="scientific">Flavobacterium profundi</name>
    <dbReference type="NCBI Taxonomy" id="1774945"/>
    <lineage>
        <taxon>Bacteria</taxon>
        <taxon>Pseudomonadati</taxon>
        <taxon>Bacteroidota</taxon>
        <taxon>Flavobacteriia</taxon>
        <taxon>Flavobacteriales</taxon>
        <taxon>Flavobacteriaceae</taxon>
        <taxon>Flavobacterium</taxon>
    </lineage>
</organism>
<dbReference type="RefSeq" id="WP_140996624.1">
    <property type="nucleotide sequence ID" value="NZ_VDCZ01000002.1"/>
</dbReference>
<dbReference type="OrthoDB" id="9780595at2"/>
<keyword evidence="3" id="KW-1185">Reference proteome</keyword>